<dbReference type="AlphaFoldDB" id="A0A0F9HLF6"/>
<gene>
    <name evidence="1" type="ORF">LCGC14_2049410</name>
</gene>
<organism evidence="1">
    <name type="scientific">marine sediment metagenome</name>
    <dbReference type="NCBI Taxonomy" id="412755"/>
    <lineage>
        <taxon>unclassified sequences</taxon>
        <taxon>metagenomes</taxon>
        <taxon>ecological metagenomes</taxon>
    </lineage>
</organism>
<sequence length="87" mass="9919">MGMKPRKKPTAAVWLVRSSGGNSRVEVYQQRPELALLSNGNYWHGESFVDSFCPDDFQEITGFLPPTDEAIRVRFSVTKLENRRESS</sequence>
<accession>A0A0F9HLF6</accession>
<comment type="caution">
    <text evidence="1">The sequence shown here is derived from an EMBL/GenBank/DDBJ whole genome shotgun (WGS) entry which is preliminary data.</text>
</comment>
<name>A0A0F9HLF6_9ZZZZ</name>
<reference evidence="1" key="1">
    <citation type="journal article" date="2015" name="Nature">
        <title>Complex archaea that bridge the gap between prokaryotes and eukaryotes.</title>
        <authorList>
            <person name="Spang A."/>
            <person name="Saw J.H."/>
            <person name="Jorgensen S.L."/>
            <person name="Zaremba-Niedzwiedzka K."/>
            <person name="Martijn J."/>
            <person name="Lind A.E."/>
            <person name="van Eijk R."/>
            <person name="Schleper C."/>
            <person name="Guy L."/>
            <person name="Ettema T.J."/>
        </authorList>
    </citation>
    <scope>NUCLEOTIDE SEQUENCE</scope>
</reference>
<dbReference type="EMBL" id="LAZR01024190">
    <property type="protein sequence ID" value="KKL75987.1"/>
    <property type="molecule type" value="Genomic_DNA"/>
</dbReference>
<protein>
    <submittedName>
        <fullName evidence="1">Uncharacterized protein</fullName>
    </submittedName>
</protein>
<evidence type="ECO:0000313" key="1">
    <source>
        <dbReference type="EMBL" id="KKL75987.1"/>
    </source>
</evidence>
<proteinExistence type="predicted"/>